<protein>
    <recommendedName>
        <fullName evidence="3">Altered inheritance of mitochondria protein 19, mitochondrial</fullName>
    </recommendedName>
</protein>
<proteinExistence type="predicted"/>
<name>A0A9P7BBJ8_MAUEX</name>
<dbReference type="InterPro" id="IPR019419">
    <property type="entry name" value="AIM19"/>
</dbReference>
<evidence type="ECO:0008006" key="3">
    <source>
        <dbReference type="Google" id="ProtNLM"/>
    </source>
</evidence>
<evidence type="ECO:0000313" key="2">
    <source>
        <dbReference type="Proteomes" id="UP000750334"/>
    </source>
</evidence>
<gene>
    <name evidence="1" type="ORF">C6P45_002121</name>
</gene>
<dbReference type="Pfam" id="PF10315">
    <property type="entry name" value="Aim19"/>
    <property type="match status" value="1"/>
</dbReference>
<dbReference type="PANTHER" id="PTHR28177">
    <property type="entry name" value="ALTERED INHERITANCE OF MITOCHONDRIA PROTEIN 19, MITOCHONDRIAL"/>
    <property type="match status" value="1"/>
</dbReference>
<dbReference type="AlphaFoldDB" id="A0A9P7BBJ8"/>
<dbReference type="PANTHER" id="PTHR28177:SF1">
    <property type="entry name" value="ALTERED INHERITANCE OF MITOCHONDRIA PROTEIN 19, MITOCHONDRIAL"/>
    <property type="match status" value="1"/>
</dbReference>
<organism evidence="1 2">
    <name type="scientific">Maudiozyma exigua</name>
    <name type="common">Yeast</name>
    <name type="synonym">Kazachstania exigua</name>
    <dbReference type="NCBI Taxonomy" id="34358"/>
    <lineage>
        <taxon>Eukaryota</taxon>
        <taxon>Fungi</taxon>
        <taxon>Dikarya</taxon>
        <taxon>Ascomycota</taxon>
        <taxon>Saccharomycotina</taxon>
        <taxon>Saccharomycetes</taxon>
        <taxon>Saccharomycetales</taxon>
        <taxon>Saccharomycetaceae</taxon>
        <taxon>Maudiozyma</taxon>
    </lineage>
</organism>
<comment type="caution">
    <text evidence="1">The sequence shown here is derived from an EMBL/GenBank/DDBJ whole genome shotgun (WGS) entry which is preliminary data.</text>
</comment>
<dbReference type="OrthoDB" id="5554402at2759"/>
<keyword evidence="2" id="KW-1185">Reference proteome</keyword>
<dbReference type="GO" id="GO:0005739">
    <property type="term" value="C:mitochondrion"/>
    <property type="evidence" value="ECO:0007669"/>
    <property type="project" value="TreeGrafter"/>
</dbReference>
<dbReference type="Proteomes" id="UP000750334">
    <property type="component" value="Unassembled WGS sequence"/>
</dbReference>
<reference evidence="1 2" key="1">
    <citation type="submission" date="2020-11" db="EMBL/GenBank/DDBJ databases">
        <title>Kefir isolates.</title>
        <authorList>
            <person name="Marcisauskas S."/>
            <person name="Kim Y."/>
            <person name="Blasche S."/>
        </authorList>
    </citation>
    <scope>NUCLEOTIDE SEQUENCE [LARGE SCALE GENOMIC DNA]</scope>
    <source>
        <strain evidence="1 2">OG2</strain>
    </source>
</reference>
<accession>A0A9P7BBJ8</accession>
<sequence>MTTEIAPITQVKSTLSRLYDFTITPYVGIANAACIMASPIISPAMKLSEVAIVQQSSNRKILPGLLNNRRAHVGLTSKNALLFGAANLVGSWMIYDNDIEDGSGFLMAWSTLFLIVNGKNSLTALKYRKTWPLLLSSLAITNLGLYGRRFISRDFGQLA</sequence>
<evidence type="ECO:0000313" key="1">
    <source>
        <dbReference type="EMBL" id="KAG0670555.1"/>
    </source>
</evidence>
<dbReference type="EMBL" id="PUHR01000021">
    <property type="protein sequence ID" value="KAG0670555.1"/>
    <property type="molecule type" value="Genomic_DNA"/>
</dbReference>